<evidence type="ECO:0000313" key="1">
    <source>
        <dbReference type="EMBL" id="CAE6869587.1"/>
    </source>
</evidence>
<accession>A0ABM8T9E1</accession>
<organism evidence="1 2">
    <name type="scientific">Paraburkholderia aspalathi</name>
    <dbReference type="NCBI Taxonomy" id="1324617"/>
    <lineage>
        <taxon>Bacteria</taxon>
        <taxon>Pseudomonadati</taxon>
        <taxon>Pseudomonadota</taxon>
        <taxon>Betaproteobacteria</taxon>
        <taxon>Burkholderiales</taxon>
        <taxon>Burkholderiaceae</taxon>
        <taxon>Paraburkholderia</taxon>
    </lineage>
</organism>
<evidence type="ECO:0000313" key="2">
    <source>
        <dbReference type="Proteomes" id="UP000674425"/>
    </source>
</evidence>
<keyword evidence="2" id="KW-1185">Reference proteome</keyword>
<protein>
    <submittedName>
        <fullName evidence="1">Uncharacterized protein</fullName>
    </submittedName>
</protein>
<dbReference type="EMBL" id="CAJNAU010000244">
    <property type="protein sequence ID" value="CAE6869587.1"/>
    <property type="molecule type" value="Genomic_DNA"/>
</dbReference>
<proteinExistence type="predicted"/>
<gene>
    <name evidence="1" type="ORF">R69658_08068</name>
</gene>
<reference evidence="1 2" key="1">
    <citation type="submission" date="2021-02" db="EMBL/GenBank/DDBJ databases">
        <authorList>
            <person name="Vanwijnsberghe S."/>
        </authorList>
    </citation>
    <scope>NUCLEOTIDE SEQUENCE [LARGE SCALE GENOMIC DNA]</scope>
    <source>
        <strain evidence="1 2">R-69658</strain>
    </source>
</reference>
<dbReference type="Proteomes" id="UP000674425">
    <property type="component" value="Unassembled WGS sequence"/>
</dbReference>
<name>A0ABM8T9E1_9BURK</name>
<comment type="caution">
    <text evidence="1">The sequence shown here is derived from an EMBL/GenBank/DDBJ whole genome shotgun (WGS) entry which is preliminary data.</text>
</comment>
<sequence>MTSQPGRYRLVPDKLEILMTRPGQGHDEEPCLMDLAGKRIGHQWPRAEINLCRLSWLEFQTKRNVGRLQSVEMKQETVDRRVAAGISVVAHKRGVDRRALDAGGAPLGDLRSPRL</sequence>